<keyword evidence="11 18" id="KW-0472">Membrane</keyword>
<feature type="transmembrane region" description="Helical" evidence="18">
    <location>
        <begin position="317"/>
        <end position="342"/>
    </location>
</feature>
<dbReference type="GO" id="GO:0005886">
    <property type="term" value="C:plasma membrane"/>
    <property type="evidence" value="ECO:0007669"/>
    <property type="project" value="UniProtKB-SubCell"/>
</dbReference>
<name>A0A6J7KF22_9ZZZZ</name>
<evidence type="ECO:0000256" key="15">
    <source>
        <dbReference type="ARBA" id="ARBA00044770"/>
    </source>
</evidence>
<keyword evidence="9" id="KW-0573">Peptidoglycan synthesis</keyword>
<evidence type="ECO:0000256" key="3">
    <source>
        <dbReference type="ARBA" id="ARBA00022475"/>
    </source>
</evidence>
<keyword evidence="4" id="KW-0132">Cell division</keyword>
<evidence type="ECO:0000256" key="17">
    <source>
        <dbReference type="SAM" id="MobiDB-lite"/>
    </source>
</evidence>
<dbReference type="GO" id="GO:0008360">
    <property type="term" value="P:regulation of cell shape"/>
    <property type="evidence" value="ECO:0007669"/>
    <property type="project" value="UniProtKB-KW"/>
</dbReference>
<dbReference type="AlphaFoldDB" id="A0A6J7KF22"/>
<accession>A0A6J7KF22</accession>
<dbReference type="GO" id="GO:0071555">
    <property type="term" value="P:cell wall organization"/>
    <property type="evidence" value="ECO:0007669"/>
    <property type="project" value="UniProtKB-KW"/>
</dbReference>
<keyword evidence="3" id="KW-1003">Cell membrane</keyword>
<dbReference type="GO" id="GO:0032153">
    <property type="term" value="C:cell division site"/>
    <property type="evidence" value="ECO:0007669"/>
    <property type="project" value="TreeGrafter"/>
</dbReference>
<organism evidence="19">
    <name type="scientific">freshwater metagenome</name>
    <dbReference type="NCBI Taxonomy" id="449393"/>
    <lineage>
        <taxon>unclassified sequences</taxon>
        <taxon>metagenomes</taxon>
        <taxon>ecological metagenomes</taxon>
    </lineage>
</organism>
<evidence type="ECO:0000256" key="18">
    <source>
        <dbReference type="SAM" id="Phobius"/>
    </source>
</evidence>
<comment type="pathway">
    <text evidence="2">Cell wall biogenesis; peptidoglycan biosynthesis.</text>
</comment>
<dbReference type="Pfam" id="PF01098">
    <property type="entry name" value="FTSW_RODA_SPOVE"/>
    <property type="match status" value="1"/>
</dbReference>
<dbReference type="GO" id="GO:0051301">
    <property type="term" value="P:cell division"/>
    <property type="evidence" value="ECO:0007669"/>
    <property type="project" value="UniProtKB-KW"/>
</dbReference>
<protein>
    <recommendedName>
        <fullName evidence="15">peptidoglycan glycosyltransferase</fullName>
        <ecNumber evidence="15">2.4.99.28</ecNumber>
    </recommendedName>
    <alternativeName>
        <fullName evidence="14">Peptidoglycan polymerase</fullName>
    </alternativeName>
</protein>
<keyword evidence="13" id="KW-0961">Cell wall biogenesis/degradation</keyword>
<dbReference type="PROSITE" id="PS00428">
    <property type="entry name" value="FTSW_RODA_SPOVE"/>
    <property type="match status" value="1"/>
</dbReference>
<proteinExistence type="predicted"/>
<dbReference type="InterPro" id="IPR013437">
    <property type="entry name" value="FtsW"/>
</dbReference>
<comment type="catalytic activity">
    <reaction evidence="16">
        <text>[GlcNAc-(1-&gt;4)-Mur2Ac(oyl-L-Ala-gamma-D-Glu-L-Lys-D-Ala-D-Ala)](n)-di-trans,octa-cis-undecaprenyl diphosphate + beta-D-GlcNAc-(1-&gt;4)-Mur2Ac(oyl-L-Ala-gamma-D-Glu-L-Lys-D-Ala-D-Ala)-di-trans,octa-cis-undecaprenyl diphosphate = [GlcNAc-(1-&gt;4)-Mur2Ac(oyl-L-Ala-gamma-D-Glu-L-Lys-D-Ala-D-Ala)](n+1)-di-trans,octa-cis-undecaprenyl diphosphate + di-trans,octa-cis-undecaprenyl diphosphate + H(+)</text>
        <dbReference type="Rhea" id="RHEA:23708"/>
        <dbReference type="Rhea" id="RHEA-COMP:9602"/>
        <dbReference type="Rhea" id="RHEA-COMP:9603"/>
        <dbReference type="ChEBI" id="CHEBI:15378"/>
        <dbReference type="ChEBI" id="CHEBI:58405"/>
        <dbReference type="ChEBI" id="CHEBI:60033"/>
        <dbReference type="ChEBI" id="CHEBI:78435"/>
        <dbReference type="EC" id="2.4.99.28"/>
    </reaction>
</comment>
<dbReference type="InterPro" id="IPR001182">
    <property type="entry name" value="FtsW/RodA"/>
</dbReference>
<evidence type="ECO:0000256" key="10">
    <source>
        <dbReference type="ARBA" id="ARBA00022989"/>
    </source>
</evidence>
<evidence type="ECO:0000256" key="14">
    <source>
        <dbReference type="ARBA" id="ARBA00032370"/>
    </source>
</evidence>
<sequence length="413" mass="43482">MTATLAPPRDSGRVSGVLSSPLATYHVLMGVTALLLSLGLVMVLSASSVESYKLFGSSFVLAQRQFMFAAGGVVLMLVVSRIPVRSVRRVAWLGLAVGLLLLVAVLVIGVSVAGQRNWIALGGPFRFQPSEFAKLALVVWGADLLARKRPLLGDPRHLLIPLLPIGGLVVGLVLLEKDLGTALILLPIIAGLLFAAGAGFWVFGLLGVVATAGIALLSMGASYRMGRFAAWLNPDADPMGVGWQLTHARFAFAVGGWWGQGLGASREKWGSLPEAHTDFIFAVVGEELGLVGTLVMLLLFAVLVLAALRLARDSDDYFVQLASTAIAAWIGVQTLLNLGAVLGVLPITGVPLPLVSYGGSSLLPTLIAMGLLMSFARQEPAARKALADRARRRARSRATSRERRDAVGADVAG</sequence>
<dbReference type="GO" id="GO:0015648">
    <property type="term" value="F:lipid-linked peptidoglycan transporter activity"/>
    <property type="evidence" value="ECO:0007669"/>
    <property type="project" value="TreeGrafter"/>
</dbReference>
<dbReference type="GO" id="GO:0008955">
    <property type="term" value="F:peptidoglycan glycosyltransferase activity"/>
    <property type="evidence" value="ECO:0007669"/>
    <property type="project" value="UniProtKB-EC"/>
</dbReference>
<dbReference type="PANTHER" id="PTHR30474">
    <property type="entry name" value="CELL CYCLE PROTEIN"/>
    <property type="match status" value="1"/>
</dbReference>
<feature type="transmembrane region" description="Helical" evidence="18">
    <location>
        <begin position="157"/>
        <end position="175"/>
    </location>
</feature>
<evidence type="ECO:0000256" key="13">
    <source>
        <dbReference type="ARBA" id="ARBA00023316"/>
    </source>
</evidence>
<keyword evidence="6" id="KW-0808">Transferase</keyword>
<evidence type="ECO:0000256" key="4">
    <source>
        <dbReference type="ARBA" id="ARBA00022618"/>
    </source>
</evidence>
<evidence type="ECO:0000256" key="2">
    <source>
        <dbReference type="ARBA" id="ARBA00004752"/>
    </source>
</evidence>
<evidence type="ECO:0000256" key="1">
    <source>
        <dbReference type="ARBA" id="ARBA00004651"/>
    </source>
</evidence>
<evidence type="ECO:0000256" key="9">
    <source>
        <dbReference type="ARBA" id="ARBA00022984"/>
    </source>
</evidence>
<feature type="transmembrane region" description="Helical" evidence="18">
    <location>
        <begin position="187"/>
        <end position="220"/>
    </location>
</feature>
<evidence type="ECO:0000313" key="19">
    <source>
        <dbReference type="EMBL" id="CAB4954165.1"/>
    </source>
</evidence>
<keyword evidence="12" id="KW-0131">Cell cycle</keyword>
<evidence type="ECO:0000256" key="5">
    <source>
        <dbReference type="ARBA" id="ARBA00022676"/>
    </source>
</evidence>
<keyword evidence="5" id="KW-0328">Glycosyltransferase</keyword>
<feature type="transmembrane region" description="Helical" evidence="18">
    <location>
        <begin position="354"/>
        <end position="376"/>
    </location>
</feature>
<feature type="transmembrane region" description="Helical" evidence="18">
    <location>
        <begin position="23"/>
        <end position="45"/>
    </location>
</feature>
<feature type="transmembrane region" description="Helical" evidence="18">
    <location>
        <begin position="66"/>
        <end position="84"/>
    </location>
</feature>
<evidence type="ECO:0000256" key="12">
    <source>
        <dbReference type="ARBA" id="ARBA00023306"/>
    </source>
</evidence>
<dbReference type="GO" id="GO:0009252">
    <property type="term" value="P:peptidoglycan biosynthetic process"/>
    <property type="evidence" value="ECO:0007669"/>
    <property type="project" value="UniProtKB-KW"/>
</dbReference>
<feature type="transmembrane region" description="Helical" evidence="18">
    <location>
        <begin position="279"/>
        <end position="305"/>
    </location>
</feature>
<evidence type="ECO:0000256" key="8">
    <source>
        <dbReference type="ARBA" id="ARBA00022960"/>
    </source>
</evidence>
<keyword evidence="8" id="KW-0133">Cell shape</keyword>
<keyword evidence="7 18" id="KW-0812">Transmembrane</keyword>
<reference evidence="19" key="1">
    <citation type="submission" date="2020-05" db="EMBL/GenBank/DDBJ databases">
        <authorList>
            <person name="Chiriac C."/>
            <person name="Salcher M."/>
            <person name="Ghai R."/>
            <person name="Kavagutti S V."/>
        </authorList>
    </citation>
    <scope>NUCLEOTIDE SEQUENCE</scope>
</reference>
<dbReference type="NCBIfam" id="TIGR02614">
    <property type="entry name" value="ftsW"/>
    <property type="match status" value="1"/>
</dbReference>
<keyword evidence="10 18" id="KW-1133">Transmembrane helix</keyword>
<evidence type="ECO:0000256" key="16">
    <source>
        <dbReference type="ARBA" id="ARBA00049902"/>
    </source>
</evidence>
<gene>
    <name evidence="19" type="ORF">UFOPK3773_01582</name>
</gene>
<evidence type="ECO:0000256" key="6">
    <source>
        <dbReference type="ARBA" id="ARBA00022679"/>
    </source>
</evidence>
<dbReference type="PANTHER" id="PTHR30474:SF2">
    <property type="entry name" value="PEPTIDOGLYCAN GLYCOSYLTRANSFERASE FTSW-RELATED"/>
    <property type="match status" value="1"/>
</dbReference>
<dbReference type="EMBL" id="CAFBNF010000199">
    <property type="protein sequence ID" value="CAB4954165.1"/>
    <property type="molecule type" value="Genomic_DNA"/>
</dbReference>
<feature type="transmembrane region" description="Helical" evidence="18">
    <location>
        <begin position="90"/>
        <end position="113"/>
    </location>
</feature>
<dbReference type="InterPro" id="IPR018365">
    <property type="entry name" value="Cell_cycle_FtsW-rel_CS"/>
</dbReference>
<comment type="subcellular location">
    <subcellularLocation>
        <location evidence="1">Cell membrane</location>
        <topology evidence="1">Multi-pass membrane protein</topology>
    </subcellularLocation>
</comment>
<dbReference type="EC" id="2.4.99.28" evidence="15"/>
<feature type="region of interest" description="Disordered" evidence="17">
    <location>
        <begin position="388"/>
        <end position="413"/>
    </location>
</feature>
<evidence type="ECO:0000256" key="7">
    <source>
        <dbReference type="ARBA" id="ARBA00022692"/>
    </source>
</evidence>
<evidence type="ECO:0000256" key="11">
    <source>
        <dbReference type="ARBA" id="ARBA00023136"/>
    </source>
</evidence>